<dbReference type="RefSeq" id="WP_185106519.1">
    <property type="nucleotide sequence ID" value="NZ_BAAAXY010000270.1"/>
</dbReference>
<name>A0A7X0U2N5_9ACTN</name>
<evidence type="ECO:0000313" key="2">
    <source>
        <dbReference type="EMBL" id="MBB6552615.1"/>
    </source>
</evidence>
<keyword evidence="1" id="KW-1133">Transmembrane helix</keyword>
<keyword evidence="1" id="KW-0472">Membrane</keyword>
<comment type="caution">
    <text evidence="2">The sequence shown here is derived from an EMBL/GenBank/DDBJ whole genome shotgun (WGS) entry which is preliminary data.</text>
</comment>
<dbReference type="EMBL" id="JACHMI010000001">
    <property type="protein sequence ID" value="MBB6552615.1"/>
    <property type="molecule type" value="Genomic_DNA"/>
</dbReference>
<protein>
    <submittedName>
        <fullName evidence="2">Uncharacterized protein</fullName>
    </submittedName>
</protein>
<keyword evidence="3" id="KW-1185">Reference proteome</keyword>
<proteinExistence type="predicted"/>
<sequence>MHALDILAIAALLAGIVVALTQKVWPVALLCLGLLLAVLADAGVIPARVP</sequence>
<evidence type="ECO:0000313" key="3">
    <source>
        <dbReference type="Proteomes" id="UP000565579"/>
    </source>
</evidence>
<reference evidence="2 3" key="1">
    <citation type="submission" date="2020-08" db="EMBL/GenBank/DDBJ databases">
        <title>Sequencing the genomes of 1000 actinobacteria strains.</title>
        <authorList>
            <person name="Klenk H.-P."/>
        </authorList>
    </citation>
    <scope>NUCLEOTIDE SEQUENCE [LARGE SCALE GENOMIC DNA]</scope>
    <source>
        <strain evidence="2 3">DSM 43768</strain>
    </source>
</reference>
<feature type="transmembrane region" description="Helical" evidence="1">
    <location>
        <begin position="29"/>
        <end position="49"/>
    </location>
</feature>
<gene>
    <name evidence="2" type="ORF">HD593_007410</name>
</gene>
<dbReference type="AlphaFoldDB" id="A0A7X0U2N5"/>
<evidence type="ECO:0000256" key="1">
    <source>
        <dbReference type="SAM" id="Phobius"/>
    </source>
</evidence>
<organism evidence="2 3">
    <name type="scientific">Nonomuraea rubra</name>
    <dbReference type="NCBI Taxonomy" id="46180"/>
    <lineage>
        <taxon>Bacteria</taxon>
        <taxon>Bacillati</taxon>
        <taxon>Actinomycetota</taxon>
        <taxon>Actinomycetes</taxon>
        <taxon>Streptosporangiales</taxon>
        <taxon>Streptosporangiaceae</taxon>
        <taxon>Nonomuraea</taxon>
    </lineage>
</organism>
<accession>A0A7X0U2N5</accession>
<keyword evidence="1" id="KW-0812">Transmembrane</keyword>
<dbReference type="Proteomes" id="UP000565579">
    <property type="component" value="Unassembled WGS sequence"/>
</dbReference>